<dbReference type="NCBIfam" id="TIGR02232">
    <property type="entry name" value="myxo_disulf_rpt"/>
    <property type="match status" value="4"/>
</dbReference>
<dbReference type="InterPro" id="IPR000742">
    <property type="entry name" value="EGF"/>
</dbReference>
<keyword evidence="8" id="KW-1185">Reference proteome</keyword>
<feature type="domain" description="EGF-like" evidence="6">
    <location>
        <begin position="984"/>
        <end position="1017"/>
    </location>
</feature>
<keyword evidence="4" id="KW-0812">Transmembrane</keyword>
<feature type="transmembrane region" description="Helical" evidence="4">
    <location>
        <begin position="1893"/>
        <end position="1914"/>
    </location>
</feature>
<dbReference type="SMART" id="SM00181">
    <property type="entry name" value="EGF"/>
    <property type="match status" value="11"/>
</dbReference>
<keyword evidence="3" id="KW-1015">Disulfide bond</keyword>
<dbReference type="OMA" id="NNPYDGC"/>
<keyword evidence="1 5" id="KW-0732">Signal</keyword>
<feature type="transmembrane region" description="Helical" evidence="4">
    <location>
        <begin position="2153"/>
        <end position="2172"/>
    </location>
</feature>
<dbReference type="PANTHER" id="PTHR38934">
    <property type="entry name" value="HYPHALLY REGULATED CELL WALL PROTEIN 1"/>
    <property type="match status" value="1"/>
</dbReference>
<dbReference type="CDD" id="cd00064">
    <property type="entry name" value="FU"/>
    <property type="match status" value="1"/>
</dbReference>
<evidence type="ECO:0000256" key="2">
    <source>
        <dbReference type="ARBA" id="ARBA00022737"/>
    </source>
</evidence>
<feature type="domain" description="EGF-like" evidence="6">
    <location>
        <begin position="1031"/>
        <end position="1078"/>
    </location>
</feature>
<proteinExistence type="predicted"/>
<feature type="signal peptide" evidence="5">
    <location>
        <begin position="1"/>
        <end position="20"/>
    </location>
</feature>
<accession>A0A8S1KEF5</accession>
<sequence length="2249" mass="260052">MILFIEAFIILLTSLNLIQAEWRLIDSSFSEITIVDNNWKMKNSCSNGASGGYSVIRRTCGVNQLQYVRLQDEQQYLYKTFNYKSFQIQVIFDVFFDKANSNESQLKVYYRQDGSENTYDLYSREYDQDDVIQNSVYICKSSSSLFELQTVVSTIVTSNADKFTIEFCYNPNFEVEDDSYVKEIGVRNLLVFVNTCYPNCLTCQGPNETDCLTCFDSQDTQEGRCYCISEQQFSETFIGCRQECSRDFSIAGNDKICVNDNRIESKYSFFDDNDIPQSNDQRYTPLIFLDDKFHRKNADLVYESCNGKSLIGKMHFNEGMFYKMNLKNSVKFLRIRITFYLFNFQESSKIEILHNNQLQSRIIKISSGFIFDNLIKIFQNEKNCDASYTLLRIEMIFKLSNSDPTILLQGQLQKDTESWGFRNITIDTGFCQQNCKVCSDFSNCAECETTYYLYKNKCVLSCPPHSFNCIDYDQITPYSRYIAKGFYDLNMTIQEINKFYDSSPQPLINQATQQKFSFLNNKLVLGGLLVWNDGSYIKIWKIQQPHYAVSVYFNLTYGDGYIGQFYYKIGSTSSPYIGPFIKDGGGSNIIGRSDLESTSFFNIELTNFYSNDLYIEFKCEIEIPNITQEFCAISEYFIVAHYCAPFCTSCTNLNTCQNWETEHTNSNCENNQYLDFDQLTEIYDCKNCNQIGCSKCKSLDECTECVNNDFQLQNGICQCRPFTFFQDNNCIKCNKYCENCYGDSQENCITCVNDFHRSIQRNQCICQPGYYDDGINLPCLPICGDLIIVDQEDCDDGNFNPYDGCDNCKFACNFNCDICLNGKCYQCKTEYELINNDCLQICQNRNLVLVHQCNHSSDNCKNCQYKCSDNCIICHFGICILCDEIKGWYAQEDGKCNTKCGDARIVTLTEQCDDGNNNPYDGCNQCQFSCGMFCQNCINSQCLQCQEGYYLIQSNCYPQCKDEILVYPEQCENLNQKVLKGCFNCKFECQQQCQDCQFGICQKCKEGWYLQFDGSCQSICGDNILVPLIEECDNINNSIHVCSLCQYTCDVNCSSCYKGRCRACFQGYKLEQSIQKCVRICDVDSLVNYDEICNNENMIKNDSCGLCKYHCQNSCTQCTIFGCIECNSIGWKLNRQLHHCEPICGDGILVQNQEECDDFLETNCFQCKYFCQASCLICIQGNCFKCIQGWFLDLDKKCYPQIGDFLVVGDEQCDDNNFIMYDGCYLSQYQCQQSCINCIMGQCNLCEVGYINFDGKCLEIYGDQFIIDDEFFHFPQYFFCFLERKMLKFDNKLSKLDYFNNKCLSICGDGYIQYDEQCDDGNNNPYDGCYLCLFQCDNYCNSCFKGICTQCQFGYYLNKIKNQCLSFCGDGIIAHDEQCDDGYALVGQKCFNCKLYCQEQCTTCIDGQCFNCQQFGWQLNLISRICQPICGDGIVTGNEQCDDGNDFNNDECINCYQKCEQQCTNCFQGFCYECDIEGWTIYQNQCIPICGDQLIIGNEQCDDGNLIPFDGCHECKFQCQNQCIDCQFGICYACQTDGWILDHNNLCSIFCGDGIVIRFYEECDDGNEQPYDGCYQCQYQCEQQCTQCHNGICQECDQLGWIISNNLCIPYCGDGLLVGNEQCDDMNTIQNDGCYDCKFECNQYCVDCREGICNECQKGMVLIELLCLSLCGDGILINQFEQCDDGNTENGDGYWVCINIMHSQSMCEFERKPDFIINVLTSYSQEFQDIQIKFTQKVKLSSKVQNNLTQYIQTRIINSDRNKYNILDMKSAEINQNISKDIILSYRVTFFESIELPIFEIEFFNDSIISELNQTLIYNKKNIQLQTSIVLTQIQKQMAQVTSNFNEAIIISLAILSTICLLTGSSDVFWNLMDQLQYLSYIKYINIEFPSNLNIYFEVFNLISISPLISALGFDVLFNSIDGPTNYFVSTTNKFQKDDVNAYFLKNFSSIIFCIFTTYASYFSILSICYLLYKLSENQVIILGMYISKNILKLRKKLRIQLSKFYYNGLLRLILSIQYDLCFACTLQLAYTPKEENIILFLNYKLSQILFIFQILATFSIINIANALSKCNSLKNRQKYEALFEGISENHNFWKMQYNTIQMIKKQIFISLIVFLQENSSIQAISIAFMQTIFFIYTILIKPFDNIQEFIKIIITESLIIFNVLTFLFYHYKVEMSLTSETLIYMGWFNIFMFSSILIVSFIVDIIHQCQKLIRFIKEKFKQENKPSKPLFYVNEQNVSLNKRTIIVL</sequence>
<dbReference type="Proteomes" id="UP000688137">
    <property type="component" value="Unassembled WGS sequence"/>
</dbReference>
<dbReference type="EMBL" id="CAJJDM010000017">
    <property type="protein sequence ID" value="CAD8053097.1"/>
    <property type="molecule type" value="Genomic_DNA"/>
</dbReference>
<dbReference type="InterPro" id="IPR006212">
    <property type="entry name" value="Furin_repeat"/>
</dbReference>
<evidence type="ECO:0000313" key="8">
    <source>
        <dbReference type="Proteomes" id="UP000688137"/>
    </source>
</evidence>
<feature type="domain" description="EGF-like" evidence="6">
    <location>
        <begin position="1223"/>
        <end position="1258"/>
    </location>
</feature>
<feature type="domain" description="EGF-like" evidence="6">
    <location>
        <begin position="811"/>
        <end position="839"/>
    </location>
</feature>
<feature type="domain" description="EGF-like" evidence="6">
    <location>
        <begin position="929"/>
        <end position="957"/>
    </location>
</feature>
<dbReference type="Pfam" id="PF13948">
    <property type="entry name" value="DUF4215"/>
    <property type="match status" value="13"/>
</dbReference>
<feature type="domain" description="EGF-like" evidence="6">
    <location>
        <begin position="1331"/>
        <end position="1365"/>
    </location>
</feature>
<feature type="transmembrane region" description="Helical" evidence="4">
    <location>
        <begin position="2049"/>
        <end position="2069"/>
    </location>
</feature>
<feature type="domain" description="EGF-like" evidence="6">
    <location>
        <begin position="739"/>
        <end position="784"/>
    </location>
</feature>
<gene>
    <name evidence="7" type="ORF">PPRIM_AZ9-3.1.T0200157</name>
</gene>
<evidence type="ECO:0000259" key="6">
    <source>
        <dbReference type="SMART" id="SM00181"/>
    </source>
</evidence>
<evidence type="ECO:0000256" key="5">
    <source>
        <dbReference type="SAM" id="SignalP"/>
    </source>
</evidence>
<evidence type="ECO:0000256" key="4">
    <source>
        <dbReference type="SAM" id="Phobius"/>
    </source>
</evidence>
<keyword evidence="4" id="KW-0472">Membrane</keyword>
<feature type="domain" description="EGF-like" evidence="6">
    <location>
        <begin position="1514"/>
        <end position="1548"/>
    </location>
</feature>
<comment type="caution">
    <text evidence="7">The sequence shown here is derived from an EMBL/GenBank/DDBJ whole genome shotgun (WGS) entry which is preliminary data.</text>
</comment>
<feature type="transmembrane region" description="Helical" evidence="4">
    <location>
        <begin position="1848"/>
        <end position="1872"/>
    </location>
</feature>
<feature type="domain" description="EGF-like" evidence="6">
    <location>
        <begin position="1392"/>
        <end position="1427"/>
    </location>
</feature>
<protein>
    <recommendedName>
        <fullName evidence="6">EGF-like domain-containing protein</fullName>
    </recommendedName>
</protein>
<dbReference type="PANTHER" id="PTHR38934:SF6">
    <property type="entry name" value="CHROMOSOME UNDETERMINED SCAFFOLD_176, WHOLE GENOME SHOTGUN SEQUENCE"/>
    <property type="match status" value="1"/>
</dbReference>
<keyword evidence="2" id="KW-0677">Repeat</keyword>
<evidence type="ECO:0000256" key="1">
    <source>
        <dbReference type="ARBA" id="ARBA00022729"/>
    </source>
</evidence>
<keyword evidence="4" id="KW-1133">Transmembrane helix</keyword>
<name>A0A8S1KEF5_PARPR</name>
<reference evidence="7" key="1">
    <citation type="submission" date="2021-01" db="EMBL/GenBank/DDBJ databases">
        <authorList>
            <consortium name="Genoscope - CEA"/>
            <person name="William W."/>
        </authorList>
    </citation>
    <scope>NUCLEOTIDE SEQUENCE</scope>
</reference>
<organism evidence="7 8">
    <name type="scientific">Paramecium primaurelia</name>
    <dbReference type="NCBI Taxonomy" id="5886"/>
    <lineage>
        <taxon>Eukaryota</taxon>
        <taxon>Sar</taxon>
        <taxon>Alveolata</taxon>
        <taxon>Ciliophora</taxon>
        <taxon>Intramacronucleata</taxon>
        <taxon>Oligohymenophorea</taxon>
        <taxon>Peniculida</taxon>
        <taxon>Parameciidae</taxon>
        <taxon>Paramecium</taxon>
    </lineage>
</organism>
<feature type="domain" description="EGF-like" evidence="6">
    <location>
        <begin position="1106"/>
        <end position="1141"/>
    </location>
</feature>
<dbReference type="SMART" id="SM00261">
    <property type="entry name" value="FU"/>
    <property type="match status" value="10"/>
</dbReference>
<evidence type="ECO:0000313" key="7">
    <source>
        <dbReference type="EMBL" id="CAD8053097.1"/>
    </source>
</evidence>
<feature type="chain" id="PRO_5035838287" description="EGF-like domain-containing protein" evidence="5">
    <location>
        <begin position="21"/>
        <end position="2249"/>
    </location>
</feature>
<feature type="transmembrane region" description="Helical" evidence="4">
    <location>
        <begin position="2005"/>
        <end position="2029"/>
    </location>
</feature>
<feature type="transmembrane region" description="Helical" evidence="4">
    <location>
        <begin position="2184"/>
        <end position="2207"/>
    </location>
</feature>
<evidence type="ECO:0000256" key="3">
    <source>
        <dbReference type="ARBA" id="ARBA00023157"/>
    </source>
</evidence>
<feature type="domain" description="EGF-like" evidence="6">
    <location>
        <begin position="1636"/>
        <end position="1668"/>
    </location>
</feature>
<dbReference type="InterPro" id="IPR011936">
    <property type="entry name" value="Myxo_disulph_rpt"/>
</dbReference>
<feature type="transmembrane region" description="Helical" evidence="4">
    <location>
        <begin position="1948"/>
        <end position="1973"/>
    </location>
</feature>